<keyword evidence="3" id="KW-1185">Reference proteome</keyword>
<dbReference type="RefSeq" id="WP_186746881.1">
    <property type="nucleotide sequence ID" value="NZ_CP060394.1"/>
</dbReference>
<dbReference type="Gene3D" id="3.40.50.1820">
    <property type="entry name" value="alpha/beta hydrolase"/>
    <property type="match status" value="1"/>
</dbReference>
<dbReference type="PANTHER" id="PTHR46623:SF6">
    <property type="entry name" value="ALPHA_BETA-HYDROLASES SUPERFAMILY PROTEIN"/>
    <property type="match status" value="1"/>
</dbReference>
<name>A0A7G8BPX4_9BACT</name>
<evidence type="ECO:0000259" key="1">
    <source>
        <dbReference type="Pfam" id="PF01738"/>
    </source>
</evidence>
<sequence length="224" mass="24582">MSEWLQLTASDGHFLDAYIAKPEKEPIAGLVVVQEIFGVNAHIRSVADSYARDGFLAIAPAIFDRIEKHVELGYEGADMQKAMSFIPKLNIESALLDVAAALDYAHKETGKKAGVIGYCFGGTVAWLSATRLKTDATVGYYGGGIGSFAEEAPKVPVMLHFGKLDTHIPKEEVDRVHTSNPEVQIFWYDAGHGFNCNPRSSYEPNSARIARERSFAFLTENLRG</sequence>
<protein>
    <submittedName>
        <fullName evidence="2">Dienelactone hydrolase family protein</fullName>
    </submittedName>
</protein>
<dbReference type="Pfam" id="PF01738">
    <property type="entry name" value="DLH"/>
    <property type="match status" value="1"/>
</dbReference>
<feature type="domain" description="Dienelactone hydrolase" evidence="1">
    <location>
        <begin position="15"/>
        <end position="220"/>
    </location>
</feature>
<dbReference type="InterPro" id="IPR002925">
    <property type="entry name" value="Dienelactn_hydro"/>
</dbReference>
<reference evidence="2 3" key="1">
    <citation type="submission" date="2020-08" db="EMBL/GenBank/DDBJ databases">
        <title>Edaphobacter telluris sp. nov. and Acidobacterium dinghuensis sp. nov., two acidobacteria isolated from forest soil.</title>
        <authorList>
            <person name="Fu J."/>
            <person name="Qiu L."/>
        </authorList>
    </citation>
    <scope>NUCLEOTIDE SEQUENCE [LARGE SCALE GENOMIC DNA]</scope>
    <source>
        <strain evidence="2">4Y35</strain>
    </source>
</reference>
<dbReference type="PANTHER" id="PTHR46623">
    <property type="entry name" value="CARBOXYMETHYLENEBUTENOLIDASE-RELATED"/>
    <property type="match status" value="1"/>
</dbReference>
<evidence type="ECO:0000313" key="3">
    <source>
        <dbReference type="Proteomes" id="UP000515312"/>
    </source>
</evidence>
<accession>A0A7G8BPX4</accession>
<dbReference type="GO" id="GO:0016787">
    <property type="term" value="F:hydrolase activity"/>
    <property type="evidence" value="ECO:0007669"/>
    <property type="project" value="UniProtKB-KW"/>
</dbReference>
<evidence type="ECO:0000313" key="2">
    <source>
        <dbReference type="EMBL" id="QNI34594.1"/>
    </source>
</evidence>
<dbReference type="SUPFAM" id="SSF53474">
    <property type="entry name" value="alpha/beta-Hydrolases"/>
    <property type="match status" value="1"/>
</dbReference>
<dbReference type="EMBL" id="CP060394">
    <property type="protein sequence ID" value="QNI34594.1"/>
    <property type="molecule type" value="Genomic_DNA"/>
</dbReference>
<keyword evidence="2" id="KW-0378">Hydrolase</keyword>
<dbReference type="KEGG" id="adin:H7849_12255"/>
<gene>
    <name evidence="2" type="ORF">H7849_12255</name>
</gene>
<organism evidence="2 3">
    <name type="scientific">Alloacidobacterium dinghuense</name>
    <dbReference type="NCBI Taxonomy" id="2763107"/>
    <lineage>
        <taxon>Bacteria</taxon>
        <taxon>Pseudomonadati</taxon>
        <taxon>Acidobacteriota</taxon>
        <taxon>Terriglobia</taxon>
        <taxon>Terriglobales</taxon>
        <taxon>Acidobacteriaceae</taxon>
        <taxon>Alloacidobacterium</taxon>
    </lineage>
</organism>
<dbReference type="Proteomes" id="UP000515312">
    <property type="component" value="Chromosome"/>
</dbReference>
<proteinExistence type="predicted"/>
<dbReference type="AlphaFoldDB" id="A0A7G8BPX4"/>
<dbReference type="InterPro" id="IPR051049">
    <property type="entry name" value="Dienelactone_hydrolase-like"/>
</dbReference>
<dbReference type="InterPro" id="IPR029058">
    <property type="entry name" value="AB_hydrolase_fold"/>
</dbReference>